<dbReference type="Proteomes" id="UP000037848">
    <property type="component" value="Unassembled WGS sequence"/>
</dbReference>
<comment type="caution">
    <text evidence="3">The sequence shown here is derived from an EMBL/GenBank/DDBJ whole genome shotgun (WGS) entry which is preliminary data.</text>
</comment>
<dbReference type="InterPro" id="IPR051083">
    <property type="entry name" value="GrpII_Intron_Splice-Mob/Def"/>
</dbReference>
<evidence type="ECO:0000256" key="1">
    <source>
        <dbReference type="ARBA" id="ARBA00034120"/>
    </source>
</evidence>
<dbReference type="NCBIfam" id="TIGR04416">
    <property type="entry name" value="group_II_RT_mat"/>
    <property type="match status" value="1"/>
</dbReference>
<dbReference type="Pfam" id="PF00078">
    <property type="entry name" value="RVT_1"/>
    <property type="match status" value="1"/>
</dbReference>
<dbReference type="EMBL" id="LHPH01000041">
    <property type="protein sequence ID" value="KPH56663.1"/>
    <property type="molecule type" value="Genomic_DNA"/>
</dbReference>
<proteinExistence type="inferred from homology"/>
<gene>
    <name evidence="3" type="ORF">ADS77_20855</name>
</gene>
<dbReference type="InterPro" id="IPR043502">
    <property type="entry name" value="DNA/RNA_pol_sf"/>
</dbReference>
<reference evidence="3 4" key="1">
    <citation type="submission" date="2015-08" db="EMBL/GenBank/DDBJ databases">
        <title>Draft Genome Sequence of Pseudoalteromonas porphyrae UCD-SED14.</title>
        <authorList>
            <person name="Coil D.A."/>
            <person name="Jospin G."/>
            <person name="Lee R.D."/>
            <person name="Eisen J.A."/>
        </authorList>
    </citation>
    <scope>NUCLEOTIDE SEQUENCE [LARGE SCALE GENOMIC DNA]</scope>
    <source>
        <strain evidence="3 4">UCD-SED14</strain>
    </source>
</reference>
<dbReference type="CDD" id="cd01651">
    <property type="entry name" value="RT_G2_intron"/>
    <property type="match status" value="1"/>
</dbReference>
<dbReference type="OrthoDB" id="9793236at2"/>
<dbReference type="SUPFAM" id="SSF56672">
    <property type="entry name" value="DNA/RNA polymerases"/>
    <property type="match status" value="1"/>
</dbReference>
<sequence>MITELNAITFKSQRHPKHRFQNLYGLLREDCLYKSWDQLNKQAAAGIDGITMPVYKQQLVSNITRLSDALKHKRFRANDIKRVFIPKGNGKQRPLGLPTVDDKLVQQGVSQILQSIWEADFQPNSYGYRPNKSAHQAVHSLALNLQFKGYGYIVEADIKGFFNNLDHDWLMKMLKQRIDDKAMLSIISQWLKARIKSPEGVFEHPKSGTPQGGIISPVLANIYLHYALDLWFEKKVKPRMHGRAMLIRYADDFVCAFQYANDAERFYKVLPKRLKRFNLEVAEDKTSLLRFSRFHPSRRRQFVFLGFAFYWAKDAQGKPRLRRRTGAEKHRASMSEFYQYIKAKRSTKLNTWMPQLKRKLMGYRNYFGLPDNSRSLDRLYSYVLHSYVLHSLYKWLNRRSGRRSYNWSNFKKMLMYYAIERPRVSKRFIHVDWY</sequence>
<organism evidence="3 4">
    <name type="scientific">Pseudoalteromonas porphyrae</name>
    <dbReference type="NCBI Taxonomy" id="187330"/>
    <lineage>
        <taxon>Bacteria</taxon>
        <taxon>Pseudomonadati</taxon>
        <taxon>Pseudomonadota</taxon>
        <taxon>Gammaproteobacteria</taxon>
        <taxon>Alteromonadales</taxon>
        <taxon>Pseudoalteromonadaceae</taxon>
        <taxon>Pseudoalteromonas</taxon>
    </lineage>
</organism>
<name>A0A0N1EJI1_9GAMM</name>
<dbReference type="PROSITE" id="PS50878">
    <property type="entry name" value="RT_POL"/>
    <property type="match status" value="1"/>
</dbReference>
<dbReference type="InterPro" id="IPR000477">
    <property type="entry name" value="RT_dom"/>
</dbReference>
<accession>A0A0N1EJI1</accession>
<protein>
    <submittedName>
        <fullName evidence="3">DNA polymerase</fullName>
    </submittedName>
</protein>
<dbReference type="InterPro" id="IPR030931">
    <property type="entry name" value="Group_II_RT_mat"/>
</dbReference>
<dbReference type="PANTHER" id="PTHR34047:SF8">
    <property type="entry name" value="PROTEIN YKFC"/>
    <property type="match status" value="1"/>
</dbReference>
<evidence type="ECO:0000259" key="2">
    <source>
        <dbReference type="PROSITE" id="PS50878"/>
    </source>
</evidence>
<evidence type="ECO:0000313" key="4">
    <source>
        <dbReference type="Proteomes" id="UP000037848"/>
    </source>
</evidence>
<evidence type="ECO:0000313" key="3">
    <source>
        <dbReference type="EMBL" id="KPH56663.1"/>
    </source>
</evidence>
<comment type="similarity">
    <text evidence="1">Belongs to the bacterial reverse transcriptase family.</text>
</comment>
<feature type="domain" description="Reverse transcriptase" evidence="2">
    <location>
        <begin position="66"/>
        <end position="309"/>
    </location>
</feature>
<dbReference type="PANTHER" id="PTHR34047">
    <property type="entry name" value="NUCLEAR INTRON MATURASE 1, MITOCHONDRIAL-RELATED"/>
    <property type="match status" value="1"/>
</dbReference>
<keyword evidence="4" id="KW-1185">Reference proteome</keyword>
<dbReference type="PATRIC" id="fig|187330.3.peg.3104"/>
<dbReference type="AlphaFoldDB" id="A0A0N1EJI1"/>